<dbReference type="EMBL" id="BEZZ01001393">
    <property type="protein sequence ID" value="GCC18233.1"/>
    <property type="molecule type" value="Genomic_DNA"/>
</dbReference>
<organism evidence="4 5">
    <name type="scientific">Chiloscyllium punctatum</name>
    <name type="common">Brownbanded bambooshark</name>
    <name type="synonym">Hemiscyllium punctatum</name>
    <dbReference type="NCBI Taxonomy" id="137246"/>
    <lineage>
        <taxon>Eukaryota</taxon>
        <taxon>Metazoa</taxon>
        <taxon>Chordata</taxon>
        <taxon>Craniata</taxon>
        <taxon>Vertebrata</taxon>
        <taxon>Chondrichthyes</taxon>
        <taxon>Elasmobranchii</taxon>
        <taxon>Galeomorphii</taxon>
        <taxon>Galeoidea</taxon>
        <taxon>Orectolobiformes</taxon>
        <taxon>Hemiscylliidae</taxon>
        <taxon>Chiloscyllium</taxon>
    </lineage>
</organism>
<dbReference type="CDD" id="cd03590">
    <property type="entry name" value="CLECT_DC-SIGN_like"/>
    <property type="match status" value="1"/>
</dbReference>
<evidence type="ECO:0000313" key="4">
    <source>
        <dbReference type="EMBL" id="GCC18233.1"/>
    </source>
</evidence>
<dbReference type="OrthoDB" id="2142683at2759"/>
<feature type="domain" description="C-type lectin" evidence="3">
    <location>
        <begin position="44"/>
        <end position="157"/>
    </location>
</feature>
<dbReference type="InterPro" id="IPR050111">
    <property type="entry name" value="C-type_lectin/snaclec_domain"/>
</dbReference>
<dbReference type="Gene3D" id="3.10.100.10">
    <property type="entry name" value="Mannose-Binding Protein A, subunit A"/>
    <property type="match status" value="1"/>
</dbReference>
<evidence type="ECO:0000313" key="5">
    <source>
        <dbReference type="Proteomes" id="UP000287033"/>
    </source>
</evidence>
<evidence type="ECO:0000256" key="1">
    <source>
        <dbReference type="ARBA" id="ARBA00022734"/>
    </source>
</evidence>
<dbReference type="SMART" id="SM00034">
    <property type="entry name" value="CLECT"/>
    <property type="match status" value="1"/>
</dbReference>
<dbReference type="InterPro" id="IPR016186">
    <property type="entry name" value="C-type_lectin-like/link_sf"/>
</dbReference>
<dbReference type="PROSITE" id="PS00615">
    <property type="entry name" value="C_TYPE_LECTIN_1"/>
    <property type="match status" value="1"/>
</dbReference>
<dbReference type="InterPro" id="IPR001304">
    <property type="entry name" value="C-type_lectin-like"/>
</dbReference>
<dbReference type="PROSITE" id="PS50041">
    <property type="entry name" value="C_TYPE_LECTIN_2"/>
    <property type="match status" value="1"/>
</dbReference>
<evidence type="ECO:0000259" key="3">
    <source>
        <dbReference type="PROSITE" id="PS50041"/>
    </source>
</evidence>
<accession>A0A401RJA9</accession>
<evidence type="ECO:0000256" key="2">
    <source>
        <dbReference type="ARBA" id="ARBA00023157"/>
    </source>
</evidence>
<keyword evidence="2" id="KW-1015">Disulfide bond</keyword>
<dbReference type="InterPro" id="IPR033989">
    <property type="entry name" value="CD209-like_CTLD"/>
</dbReference>
<dbReference type="InterPro" id="IPR018378">
    <property type="entry name" value="C-type_lectin_CS"/>
</dbReference>
<keyword evidence="1" id="KW-0430">Lectin</keyword>
<name>A0A401RJA9_CHIPU</name>
<comment type="caution">
    <text evidence="4">The sequence shown here is derived from an EMBL/GenBank/DDBJ whole genome shotgun (WGS) entry which is preliminary data.</text>
</comment>
<dbReference type="Pfam" id="PF00059">
    <property type="entry name" value="Lectin_C"/>
    <property type="match status" value="1"/>
</dbReference>
<proteinExistence type="predicted"/>
<dbReference type="STRING" id="137246.A0A401RJA9"/>
<dbReference type="SUPFAM" id="SSF56436">
    <property type="entry name" value="C-type lectin-like"/>
    <property type="match status" value="1"/>
</dbReference>
<gene>
    <name evidence="4" type="ORF">chiPu_0017855</name>
</gene>
<sequence length="175" mass="20199">LETDFKMDLAQLQHNVTGLSEKKNRSPGKLRELSGECPENWRRFEQNCYYFSSESKTWTNAQRACASLDANLVVINKLEEQAFIKTWLQKKNRWIGLTDSISEGDWRWVDGMDYTSSVKFWSEGEPNNKSDEDCAEIHRDGDWNDLPCDFSQHWICEKPAQFNCPSCSTSAEGGK</sequence>
<dbReference type="Proteomes" id="UP000287033">
    <property type="component" value="Unassembled WGS sequence"/>
</dbReference>
<feature type="non-terminal residue" evidence="4">
    <location>
        <position position="1"/>
    </location>
</feature>
<dbReference type="PANTHER" id="PTHR22803">
    <property type="entry name" value="MANNOSE, PHOSPHOLIPASE, LECTIN RECEPTOR RELATED"/>
    <property type="match status" value="1"/>
</dbReference>
<dbReference type="AlphaFoldDB" id="A0A401RJA9"/>
<dbReference type="OMA" id="ICTICEL"/>
<reference evidence="4 5" key="1">
    <citation type="journal article" date="2018" name="Nat. Ecol. Evol.">
        <title>Shark genomes provide insights into elasmobranch evolution and the origin of vertebrates.</title>
        <authorList>
            <person name="Hara Y"/>
            <person name="Yamaguchi K"/>
            <person name="Onimaru K"/>
            <person name="Kadota M"/>
            <person name="Koyanagi M"/>
            <person name="Keeley SD"/>
            <person name="Tatsumi K"/>
            <person name="Tanaka K"/>
            <person name="Motone F"/>
            <person name="Kageyama Y"/>
            <person name="Nozu R"/>
            <person name="Adachi N"/>
            <person name="Nishimura O"/>
            <person name="Nakagawa R"/>
            <person name="Tanegashima C"/>
            <person name="Kiyatake I"/>
            <person name="Matsumoto R"/>
            <person name="Murakumo K"/>
            <person name="Nishida K"/>
            <person name="Terakita A"/>
            <person name="Kuratani S"/>
            <person name="Sato K"/>
            <person name="Hyodo S Kuraku.S."/>
        </authorList>
    </citation>
    <scope>NUCLEOTIDE SEQUENCE [LARGE SCALE GENOMIC DNA]</scope>
</reference>
<dbReference type="InterPro" id="IPR016187">
    <property type="entry name" value="CTDL_fold"/>
</dbReference>
<protein>
    <recommendedName>
        <fullName evidence="3">C-type lectin domain-containing protein</fullName>
    </recommendedName>
</protein>
<dbReference type="GO" id="GO:0030246">
    <property type="term" value="F:carbohydrate binding"/>
    <property type="evidence" value="ECO:0007669"/>
    <property type="project" value="UniProtKB-KW"/>
</dbReference>
<keyword evidence="5" id="KW-1185">Reference proteome</keyword>